<dbReference type="GO" id="GO:0005615">
    <property type="term" value="C:extracellular space"/>
    <property type="evidence" value="ECO:0007669"/>
    <property type="project" value="TreeGrafter"/>
</dbReference>
<reference evidence="2" key="1">
    <citation type="submission" date="2020-01" db="EMBL/GenBank/DDBJ databases">
        <title>Draft genome sequence of the Termite Coptotermes fromosanus.</title>
        <authorList>
            <person name="Itakura S."/>
            <person name="Yosikawa Y."/>
            <person name="Umezawa K."/>
        </authorList>
    </citation>
    <scope>NUCLEOTIDE SEQUENCE [LARGE SCALE GENOMIC DNA]</scope>
</reference>
<sequence length="288" mass="32234">MDDERHWFEKFTLYMERNIKGVQVGNGKGTNGSVVIDDFFVSYKSQLVLSIGLLACSRKFEESLLQVTIEHKVGEQIYLFQFKKFTSPQEIPTNFLEKHVTLTGKVMSVEPSAGASPPLLLVDHHPVVGWQLRQSVTMCLPVHISSVDILNNGVSWLQHVVVGSNIRFTPLKANPESLSCIVRSHTVSILYGILQKCGDVGVDLVSLGFASVSSLDFSLEKSPAYMAYYKQLLAAESRAEKCGHGMWADSNGGWVTRYWRRLADHLSLAVLWRKVMQKAIQRHAVKVA</sequence>
<evidence type="ECO:0008006" key="3">
    <source>
        <dbReference type="Google" id="ProtNLM"/>
    </source>
</evidence>
<gene>
    <name evidence="1" type="ORF">Cfor_03023</name>
</gene>
<dbReference type="Proteomes" id="UP000502823">
    <property type="component" value="Unassembled WGS sequence"/>
</dbReference>
<comment type="caution">
    <text evidence="1">The sequence shown here is derived from an EMBL/GenBank/DDBJ whole genome shotgun (WGS) entry which is preliminary data.</text>
</comment>
<name>A0A6L2P958_COPFO</name>
<dbReference type="InterPro" id="IPR035437">
    <property type="entry name" value="SNase_OB-fold_sf"/>
</dbReference>
<dbReference type="EMBL" id="BLKM01009919">
    <property type="protein sequence ID" value="GFG28794.1"/>
    <property type="molecule type" value="Genomic_DNA"/>
</dbReference>
<evidence type="ECO:0000313" key="1">
    <source>
        <dbReference type="EMBL" id="GFG28794.1"/>
    </source>
</evidence>
<protein>
    <recommendedName>
        <fullName evidence="3">TNase-like domain-containing protein</fullName>
    </recommendedName>
</protein>
<evidence type="ECO:0000313" key="2">
    <source>
        <dbReference type="Proteomes" id="UP000502823"/>
    </source>
</evidence>
<dbReference type="OrthoDB" id="6220511at2759"/>
<dbReference type="PANTHER" id="PTHR28434">
    <property type="entry name" value="PROTEIN C3ORF33"/>
    <property type="match status" value="1"/>
</dbReference>
<accession>A0A6L2P958</accession>
<proteinExistence type="predicted"/>
<dbReference type="FunCoup" id="A0A6L2P958">
    <property type="interactions" value="41"/>
</dbReference>
<dbReference type="InParanoid" id="A0A6L2P958"/>
<dbReference type="Gene3D" id="2.40.50.90">
    <property type="match status" value="1"/>
</dbReference>
<dbReference type="AlphaFoldDB" id="A0A6L2P958"/>
<organism evidence="1 2">
    <name type="scientific">Coptotermes formosanus</name>
    <name type="common">Formosan subterranean termite</name>
    <dbReference type="NCBI Taxonomy" id="36987"/>
    <lineage>
        <taxon>Eukaryota</taxon>
        <taxon>Metazoa</taxon>
        <taxon>Ecdysozoa</taxon>
        <taxon>Arthropoda</taxon>
        <taxon>Hexapoda</taxon>
        <taxon>Insecta</taxon>
        <taxon>Pterygota</taxon>
        <taxon>Neoptera</taxon>
        <taxon>Polyneoptera</taxon>
        <taxon>Dictyoptera</taxon>
        <taxon>Blattodea</taxon>
        <taxon>Blattoidea</taxon>
        <taxon>Termitoidae</taxon>
        <taxon>Rhinotermitidae</taxon>
        <taxon>Coptotermes</taxon>
    </lineage>
</organism>
<keyword evidence="2" id="KW-1185">Reference proteome</keyword>
<dbReference type="InterPro" id="IPR042421">
    <property type="entry name" value="C3orf33-like"/>
</dbReference>
<dbReference type="PANTHER" id="PTHR28434:SF1">
    <property type="entry name" value="PROTEIN C3ORF33"/>
    <property type="match status" value="1"/>
</dbReference>